<dbReference type="InterPro" id="IPR028978">
    <property type="entry name" value="Chorismate_lyase_/UTRA_dom_sf"/>
</dbReference>
<feature type="binding site" evidence="5">
    <location>
        <position position="119"/>
    </location>
    <ligand>
        <name>substrate</name>
    </ligand>
</feature>
<feature type="binding site" evidence="5">
    <location>
        <position position="81"/>
    </location>
    <ligand>
        <name>substrate</name>
    </ligand>
</feature>
<dbReference type="EMBL" id="CP141769">
    <property type="protein sequence ID" value="WRS39789.1"/>
    <property type="molecule type" value="Genomic_DNA"/>
</dbReference>
<dbReference type="SUPFAM" id="SSF64288">
    <property type="entry name" value="Chorismate lyase-like"/>
    <property type="match status" value="1"/>
</dbReference>
<dbReference type="PANTHER" id="PTHR38683">
    <property type="entry name" value="CHORISMATE PYRUVATE-LYASE"/>
    <property type="match status" value="1"/>
</dbReference>
<comment type="subcellular location">
    <subcellularLocation>
        <location evidence="5">Cytoplasm</location>
    </subcellularLocation>
</comment>
<gene>
    <name evidence="5" type="primary">ubiC</name>
    <name evidence="6" type="ORF">VA613_02680</name>
</gene>
<keyword evidence="7" id="KW-1185">Reference proteome</keyword>
<keyword evidence="1 5" id="KW-0963">Cytoplasm</keyword>
<dbReference type="HAMAP" id="MF_01632">
    <property type="entry name" value="UbiC"/>
    <property type="match status" value="1"/>
</dbReference>
<dbReference type="PANTHER" id="PTHR38683:SF1">
    <property type="entry name" value="CHORISMATE PYRUVATE-LYASE"/>
    <property type="match status" value="1"/>
</dbReference>
<comment type="catalytic activity">
    <reaction evidence="5">
        <text>chorismate = 4-hydroxybenzoate + pyruvate</text>
        <dbReference type="Rhea" id="RHEA:16505"/>
        <dbReference type="ChEBI" id="CHEBI:15361"/>
        <dbReference type="ChEBI" id="CHEBI:17879"/>
        <dbReference type="ChEBI" id="CHEBI:29748"/>
        <dbReference type="EC" id="4.1.3.40"/>
    </reaction>
</comment>
<keyword evidence="4 5" id="KW-0670">Pyruvate</keyword>
<dbReference type="RefSeq" id="WP_324780319.1">
    <property type="nucleotide sequence ID" value="NZ_CP141769.1"/>
</dbReference>
<sequence>MSPPRRASLLQAGLQHGWLAHPFRAPRALRGWLSDRGSLTRRLKARYAGFRVDPVARGLAPPFPDEARPLHLAPRRYAYIRDVLLVGDGQPRVFAHSVLPRASLRGRWCGITRLGTRPLGEALFADPRIRRLGLTMRRLDARHPLYRAARRHTGVTAPALWGRRSVFCLNGQPLLVTEVFLPALDTP</sequence>
<name>A0ABZ1CK92_9PROT</name>
<reference evidence="6 7" key="1">
    <citation type="submission" date="2023-12" db="EMBL/GenBank/DDBJ databases">
        <title>Thiobacillus sedimentum sp. nov., a chemolithoautotrophic sulfur-oxidizing bacterium isolated from freshwater sediment.</title>
        <authorList>
            <person name="Luo J."/>
            <person name="Dai C."/>
        </authorList>
    </citation>
    <scope>NUCLEOTIDE SEQUENCE [LARGE SCALE GENOMIC DNA]</scope>
    <source>
        <strain evidence="6 7">SCUT-2</strain>
    </source>
</reference>
<dbReference type="Pfam" id="PF04345">
    <property type="entry name" value="Chor_lyase"/>
    <property type="match status" value="1"/>
</dbReference>
<proteinExistence type="inferred from homology"/>
<protein>
    <recommendedName>
        <fullName evidence="5">Probable chorismate pyruvate-lyase</fullName>
        <shortName evidence="5">CL</shortName>
        <shortName evidence="5">CPL</shortName>
        <ecNumber evidence="5">4.1.3.40</ecNumber>
    </recommendedName>
</protein>
<keyword evidence="2 5" id="KW-0831">Ubiquinone biosynthesis</keyword>
<evidence type="ECO:0000313" key="6">
    <source>
        <dbReference type="EMBL" id="WRS39789.1"/>
    </source>
</evidence>
<evidence type="ECO:0000256" key="3">
    <source>
        <dbReference type="ARBA" id="ARBA00023239"/>
    </source>
</evidence>
<dbReference type="InterPro" id="IPR007440">
    <property type="entry name" value="Chorismate--pyruvate_lyase"/>
</dbReference>
<organism evidence="6 7">
    <name type="scientific">Thiobacillus sedimenti</name>
    <dbReference type="NCBI Taxonomy" id="3110231"/>
    <lineage>
        <taxon>Bacteria</taxon>
        <taxon>Pseudomonadati</taxon>
        <taxon>Pseudomonadota</taxon>
        <taxon>Betaproteobacteria</taxon>
        <taxon>Nitrosomonadales</taxon>
        <taxon>Thiobacillaceae</taxon>
        <taxon>Thiobacillus</taxon>
    </lineage>
</organism>
<comment type="caution">
    <text evidence="5">Lacks conserved residue(s) required for the propagation of feature annotation.</text>
</comment>
<evidence type="ECO:0000256" key="1">
    <source>
        <dbReference type="ARBA" id="ARBA00022490"/>
    </source>
</evidence>
<comment type="similarity">
    <text evidence="5">Belongs to the UbiC family.</text>
</comment>
<evidence type="ECO:0000256" key="4">
    <source>
        <dbReference type="ARBA" id="ARBA00023317"/>
    </source>
</evidence>
<dbReference type="GO" id="GO:0008813">
    <property type="term" value="F:chorismate lyase activity"/>
    <property type="evidence" value="ECO:0007669"/>
    <property type="project" value="UniProtKB-EC"/>
</dbReference>
<keyword evidence="3 5" id="KW-0456">Lyase</keyword>
<feature type="binding site" evidence="5">
    <location>
        <position position="178"/>
    </location>
    <ligand>
        <name>substrate</name>
    </ligand>
</feature>
<accession>A0ABZ1CK92</accession>
<evidence type="ECO:0000256" key="2">
    <source>
        <dbReference type="ARBA" id="ARBA00022688"/>
    </source>
</evidence>
<dbReference type="EC" id="4.1.3.40" evidence="5"/>
<dbReference type="Gene3D" id="3.40.1410.10">
    <property type="entry name" value="Chorismate lyase-like"/>
    <property type="match status" value="1"/>
</dbReference>
<comment type="pathway">
    <text evidence="5">Cofactor biosynthesis; ubiquinone biosynthesis.</text>
</comment>
<evidence type="ECO:0000313" key="7">
    <source>
        <dbReference type="Proteomes" id="UP001334732"/>
    </source>
</evidence>
<dbReference type="Proteomes" id="UP001334732">
    <property type="component" value="Chromosome"/>
</dbReference>
<comment type="function">
    <text evidence="5">Removes the pyruvyl group from chorismate, with concomitant aromatization of the ring, to provide 4-hydroxybenzoate (4HB) for the ubiquinone pathway.</text>
</comment>
<evidence type="ECO:0000256" key="5">
    <source>
        <dbReference type="HAMAP-Rule" id="MF_01632"/>
    </source>
</evidence>